<proteinExistence type="predicted"/>
<feature type="transmembrane region" description="Helical" evidence="1">
    <location>
        <begin position="7"/>
        <end position="28"/>
    </location>
</feature>
<sequence length="177" mass="20320">MSTSLKLILGFFSTIFLASISLGIFFYVTGSETENVADGTNPLENLSGPADSELAQLERGEKEFEVSRARQGNEISEKAFADDLHKMTHQKVMAEEKWGHKRITEESIEEMLRIAEESNYEYKDFYIDTLKRWQAGDFNNAVKVHNIIWNANHGTIGKAERLLSPREEQNYIIEHFE</sequence>
<dbReference type="EMBL" id="JBDZDV010000002">
    <property type="protein sequence ID" value="MET3110764.1"/>
    <property type="molecule type" value="Genomic_DNA"/>
</dbReference>
<evidence type="ECO:0000313" key="3">
    <source>
        <dbReference type="Proteomes" id="UP001549019"/>
    </source>
</evidence>
<evidence type="ECO:0000256" key="1">
    <source>
        <dbReference type="SAM" id="Phobius"/>
    </source>
</evidence>
<keyword evidence="3" id="KW-1185">Reference proteome</keyword>
<dbReference type="Pfam" id="PF19754">
    <property type="entry name" value="DUF6241"/>
    <property type="match status" value="1"/>
</dbReference>
<name>A0ABV2E8L3_9STAP</name>
<comment type="caution">
    <text evidence="2">The sequence shown here is derived from an EMBL/GenBank/DDBJ whole genome shotgun (WGS) entry which is preliminary data.</text>
</comment>
<organism evidence="2 3">
    <name type="scientific">Salinicoccus halitifaciens</name>
    <dbReference type="NCBI Taxonomy" id="1073415"/>
    <lineage>
        <taxon>Bacteria</taxon>
        <taxon>Bacillati</taxon>
        <taxon>Bacillota</taxon>
        <taxon>Bacilli</taxon>
        <taxon>Bacillales</taxon>
        <taxon>Staphylococcaceae</taxon>
        <taxon>Salinicoccus</taxon>
    </lineage>
</organism>
<protein>
    <submittedName>
        <fullName evidence="2">Succinate dehydrogenase/fumarate reductase flavoprotein subunit</fullName>
    </submittedName>
</protein>
<gene>
    <name evidence="2" type="ORF">ABHD89_001166</name>
</gene>
<keyword evidence="1" id="KW-0472">Membrane</keyword>
<keyword evidence="1" id="KW-1133">Transmembrane helix</keyword>
<accession>A0ABV2E8L3</accession>
<keyword evidence="1" id="KW-0812">Transmembrane</keyword>
<dbReference type="Proteomes" id="UP001549019">
    <property type="component" value="Unassembled WGS sequence"/>
</dbReference>
<reference evidence="2 3" key="1">
    <citation type="submission" date="2024-05" db="EMBL/GenBank/DDBJ databases">
        <title>Genomic Encyclopedia of Type Strains, Phase IV (KMG-IV): sequencing the most valuable type-strain genomes for metagenomic binning, comparative biology and taxonomic classification.</title>
        <authorList>
            <person name="Goeker M."/>
        </authorList>
    </citation>
    <scope>NUCLEOTIDE SEQUENCE [LARGE SCALE GENOMIC DNA]</scope>
    <source>
        <strain evidence="2 3">DSM 25286</strain>
    </source>
</reference>
<dbReference type="RefSeq" id="WP_230821634.1">
    <property type="nucleotide sequence ID" value="NZ_JAJNCU010000003.1"/>
</dbReference>
<evidence type="ECO:0000313" key="2">
    <source>
        <dbReference type="EMBL" id="MET3110764.1"/>
    </source>
</evidence>
<dbReference type="InterPro" id="IPR046208">
    <property type="entry name" value="DUF6241"/>
</dbReference>